<dbReference type="EMBL" id="JADCNM010000006">
    <property type="protein sequence ID" value="KAG0478357.1"/>
    <property type="molecule type" value="Genomic_DNA"/>
</dbReference>
<dbReference type="Gene3D" id="1.25.40.120">
    <property type="entry name" value="Protein prenylyltransferase"/>
    <property type="match status" value="1"/>
</dbReference>
<sequence>MEQRYFVITKSIPGWFYKKSESETRYAVEAILSTLKNESPWRYLRGLYKDDPNLLICNNQVSEVLSQNTETKKQNIVLFLSLLLISLCHGFQPISEIRSAVEALRISESEPSTSSLANTICGNPWTGGSNEINLLGMATKSSSF</sequence>
<dbReference type="Proteomes" id="UP000639772">
    <property type="component" value="Chromosome 6"/>
</dbReference>
<dbReference type="OrthoDB" id="272289at2759"/>
<evidence type="ECO:0000313" key="1">
    <source>
        <dbReference type="EMBL" id="KAG0478357.1"/>
    </source>
</evidence>
<dbReference type="InterPro" id="IPR002088">
    <property type="entry name" value="Prenyl_trans_a"/>
</dbReference>
<proteinExistence type="predicted"/>
<gene>
    <name evidence="1" type="ORF">HPP92_013076</name>
</gene>
<protein>
    <submittedName>
        <fullName evidence="1">Uncharacterized protein</fullName>
    </submittedName>
</protein>
<dbReference type="PROSITE" id="PS51147">
    <property type="entry name" value="PFTA"/>
    <property type="match status" value="1"/>
</dbReference>
<dbReference type="AlphaFoldDB" id="A0A835UY52"/>
<organism evidence="1 2">
    <name type="scientific">Vanilla planifolia</name>
    <name type="common">Vanilla</name>
    <dbReference type="NCBI Taxonomy" id="51239"/>
    <lineage>
        <taxon>Eukaryota</taxon>
        <taxon>Viridiplantae</taxon>
        <taxon>Streptophyta</taxon>
        <taxon>Embryophyta</taxon>
        <taxon>Tracheophyta</taxon>
        <taxon>Spermatophyta</taxon>
        <taxon>Magnoliopsida</taxon>
        <taxon>Liliopsida</taxon>
        <taxon>Asparagales</taxon>
        <taxon>Orchidaceae</taxon>
        <taxon>Vanilloideae</taxon>
        <taxon>Vanilleae</taxon>
        <taxon>Vanilla</taxon>
    </lineage>
</organism>
<evidence type="ECO:0000313" key="2">
    <source>
        <dbReference type="Proteomes" id="UP000639772"/>
    </source>
</evidence>
<accession>A0A835UY52</accession>
<dbReference type="GO" id="GO:0008318">
    <property type="term" value="F:protein prenyltransferase activity"/>
    <property type="evidence" value="ECO:0007669"/>
    <property type="project" value="InterPro"/>
</dbReference>
<reference evidence="1 2" key="1">
    <citation type="journal article" date="2020" name="Nat. Food">
        <title>A phased Vanilla planifolia genome enables genetic improvement of flavour and production.</title>
        <authorList>
            <person name="Hasing T."/>
            <person name="Tang H."/>
            <person name="Brym M."/>
            <person name="Khazi F."/>
            <person name="Huang T."/>
            <person name="Chambers A.H."/>
        </authorList>
    </citation>
    <scope>NUCLEOTIDE SEQUENCE [LARGE SCALE GENOMIC DNA]</scope>
    <source>
        <tissue evidence="1">Leaf</tissue>
    </source>
</reference>
<comment type="caution">
    <text evidence="1">The sequence shown here is derived from an EMBL/GenBank/DDBJ whole genome shotgun (WGS) entry which is preliminary data.</text>
</comment>
<dbReference type="SUPFAM" id="SSF48439">
    <property type="entry name" value="Protein prenylyltransferase"/>
    <property type="match status" value="1"/>
</dbReference>
<name>A0A835UY52_VANPL</name>